<comment type="caution">
    <text evidence="3">The sequence shown here is derived from an EMBL/GenBank/DDBJ whole genome shotgun (WGS) entry which is preliminary data.</text>
</comment>
<reference evidence="4" key="1">
    <citation type="journal article" date="2019" name="Int. J. Syst. Evol. Microbiol.">
        <title>The Global Catalogue of Microorganisms (GCM) 10K type strain sequencing project: providing services to taxonomists for standard genome sequencing and annotation.</title>
        <authorList>
            <consortium name="The Broad Institute Genomics Platform"/>
            <consortium name="The Broad Institute Genome Sequencing Center for Infectious Disease"/>
            <person name="Wu L."/>
            <person name="Ma J."/>
        </authorList>
    </citation>
    <scope>NUCLEOTIDE SEQUENCE [LARGE SCALE GENOMIC DNA]</scope>
    <source>
        <strain evidence="4">JCM 17979</strain>
    </source>
</reference>
<dbReference type="Pfam" id="PF00171">
    <property type="entry name" value="Aldedh"/>
    <property type="match status" value="1"/>
</dbReference>
<proteinExistence type="predicted"/>
<evidence type="ECO:0000313" key="4">
    <source>
        <dbReference type="Proteomes" id="UP001500928"/>
    </source>
</evidence>
<evidence type="ECO:0000256" key="1">
    <source>
        <dbReference type="ARBA" id="ARBA00023002"/>
    </source>
</evidence>
<protein>
    <submittedName>
        <fullName evidence="3">Aldehyde dehydrogenase</fullName>
    </submittedName>
</protein>
<dbReference type="Gene3D" id="3.40.309.10">
    <property type="entry name" value="Aldehyde Dehydrogenase, Chain A, domain 2"/>
    <property type="match status" value="1"/>
</dbReference>
<dbReference type="InterPro" id="IPR016163">
    <property type="entry name" value="Ald_DH_C"/>
</dbReference>
<gene>
    <name evidence="3" type="ORF">GCM10023200_47320</name>
</gene>
<dbReference type="Gene3D" id="3.40.605.10">
    <property type="entry name" value="Aldehyde Dehydrogenase, Chain A, domain 1"/>
    <property type="match status" value="1"/>
</dbReference>
<dbReference type="Proteomes" id="UP001500928">
    <property type="component" value="Unassembled WGS sequence"/>
</dbReference>
<dbReference type="CDD" id="cd07093">
    <property type="entry name" value="ALDH_F8_HMSADH"/>
    <property type="match status" value="1"/>
</dbReference>
<evidence type="ECO:0000313" key="3">
    <source>
        <dbReference type="EMBL" id="GAA4804520.1"/>
    </source>
</evidence>
<dbReference type="InterPro" id="IPR016162">
    <property type="entry name" value="Ald_DH_N"/>
</dbReference>
<organism evidence="3 4">
    <name type="scientific">Actinomycetospora chlora</name>
    <dbReference type="NCBI Taxonomy" id="663608"/>
    <lineage>
        <taxon>Bacteria</taxon>
        <taxon>Bacillati</taxon>
        <taxon>Actinomycetota</taxon>
        <taxon>Actinomycetes</taxon>
        <taxon>Pseudonocardiales</taxon>
        <taxon>Pseudonocardiaceae</taxon>
        <taxon>Actinomycetospora</taxon>
    </lineage>
</organism>
<evidence type="ECO:0000259" key="2">
    <source>
        <dbReference type="Pfam" id="PF00171"/>
    </source>
</evidence>
<dbReference type="InterPro" id="IPR015590">
    <property type="entry name" value="Aldehyde_DH_dom"/>
</dbReference>
<keyword evidence="4" id="KW-1185">Reference proteome</keyword>
<feature type="domain" description="Aldehyde dehydrogenase" evidence="2">
    <location>
        <begin position="26"/>
        <end position="474"/>
    </location>
</feature>
<keyword evidence="1" id="KW-0560">Oxidoreductase</keyword>
<dbReference type="PROSITE" id="PS00070">
    <property type="entry name" value="ALDEHYDE_DEHYDR_CYS"/>
    <property type="match status" value="1"/>
</dbReference>
<name>A0ABP9C418_9PSEU</name>
<dbReference type="InterPro" id="IPR016161">
    <property type="entry name" value="Ald_DH/histidinol_DH"/>
</dbReference>
<sequence length="481" mass="51335">MSAESTATTSFGHVIDGEERGSLGNEHFASVDPWTREPWADVALGGAAEADLAVAAARRAFDEGPWPRMGLAERGALLHRLADLVESHADELARAESRDMGKPVADARDKDVPRTALNFRFFADHARLVTAETYPMDSGHHAYSRYEPVGVVAAIAPWNFPLMLESWKVAPALAWGNTVVLKPAEDTPATATILARLAVEAGLPPGVFNVVHGYGPGSAGEALTTDARVDRITFTGESGTGRAIAGAAARHLTPVSLELGGKGANLVFADADLDDAVDWSIKAIFSNAGQVCLAGSRLFVERPVLEEFTARFVAAAEALRVGDPAQESTQVGPLASQEHWRKVTGFLDEPGGKVLTGGRGDGWVVRPTVIVDAPLDARVHREEIFGPVVTVTPFDTEDEAVRLANDSPFGLNAMLFTENLSRAHRVSAALRAGTVWTNCFFVRDLRAPFGGVGDSGWGREGGTFSREFFTEPKACVMAVRA</sequence>
<dbReference type="InterPro" id="IPR016160">
    <property type="entry name" value="Ald_DH_CS_CYS"/>
</dbReference>
<dbReference type="EMBL" id="BAABHO010000048">
    <property type="protein sequence ID" value="GAA4804520.1"/>
    <property type="molecule type" value="Genomic_DNA"/>
</dbReference>
<dbReference type="RefSeq" id="WP_345421372.1">
    <property type="nucleotide sequence ID" value="NZ_BAABHO010000048.1"/>
</dbReference>
<accession>A0ABP9C418</accession>
<dbReference type="PANTHER" id="PTHR11699">
    <property type="entry name" value="ALDEHYDE DEHYDROGENASE-RELATED"/>
    <property type="match status" value="1"/>
</dbReference>
<dbReference type="SUPFAM" id="SSF53720">
    <property type="entry name" value="ALDH-like"/>
    <property type="match status" value="1"/>
</dbReference>